<dbReference type="PANTHER" id="PTHR33204:SF18">
    <property type="entry name" value="TRANSCRIPTIONAL REGULATORY PROTEIN"/>
    <property type="match status" value="1"/>
</dbReference>
<sequence>MLVSQYFSINNSPQSEYVKPAPMASKIKTSSTNAHNLKVLADYCDVNETLKNISQRWKMSLLYNITNGIQHFGQLKKAFPTLSDQILSKRLGELVAEGLANKSCISDTIPQQTLYTPTCKGNALIRIILELQRWGNKDWPHIQQQCCG</sequence>
<dbReference type="PROSITE" id="PS51118">
    <property type="entry name" value="HTH_HXLR"/>
    <property type="match status" value="1"/>
</dbReference>
<dbReference type="Pfam" id="PF01638">
    <property type="entry name" value="HxlR"/>
    <property type="match status" value="1"/>
</dbReference>
<dbReference type="SUPFAM" id="SSF46785">
    <property type="entry name" value="Winged helix' DNA-binding domain"/>
    <property type="match status" value="1"/>
</dbReference>
<dbReference type="InterPro" id="IPR036388">
    <property type="entry name" value="WH-like_DNA-bd_sf"/>
</dbReference>
<evidence type="ECO:0000313" key="6">
    <source>
        <dbReference type="Proteomes" id="UP000253410"/>
    </source>
</evidence>
<accession>A0A365XUW4</accession>
<dbReference type="PANTHER" id="PTHR33204">
    <property type="entry name" value="TRANSCRIPTIONAL REGULATOR, MARR FAMILY"/>
    <property type="match status" value="1"/>
</dbReference>
<evidence type="ECO:0000259" key="4">
    <source>
        <dbReference type="PROSITE" id="PS51118"/>
    </source>
</evidence>
<comment type="caution">
    <text evidence="5">The sequence shown here is derived from an EMBL/GenBank/DDBJ whole genome shotgun (WGS) entry which is preliminary data.</text>
</comment>
<dbReference type="Gene3D" id="1.10.10.10">
    <property type="entry name" value="Winged helix-like DNA-binding domain superfamily/Winged helix DNA-binding domain"/>
    <property type="match status" value="1"/>
</dbReference>
<keyword evidence="2" id="KW-0238">DNA-binding</keyword>
<keyword evidence="1" id="KW-0805">Transcription regulation</keyword>
<dbReference type="InterPro" id="IPR036390">
    <property type="entry name" value="WH_DNA-bd_sf"/>
</dbReference>
<dbReference type="EMBL" id="QFFJ01000002">
    <property type="protein sequence ID" value="RBL89811.1"/>
    <property type="molecule type" value="Genomic_DNA"/>
</dbReference>
<protein>
    <submittedName>
        <fullName evidence="5">Transcriptional regulator</fullName>
    </submittedName>
</protein>
<organism evidence="5 6">
    <name type="scientific">Chitinophaga flava</name>
    <dbReference type="NCBI Taxonomy" id="2259036"/>
    <lineage>
        <taxon>Bacteria</taxon>
        <taxon>Pseudomonadati</taxon>
        <taxon>Bacteroidota</taxon>
        <taxon>Chitinophagia</taxon>
        <taxon>Chitinophagales</taxon>
        <taxon>Chitinophagaceae</taxon>
        <taxon>Chitinophaga</taxon>
    </lineage>
</organism>
<dbReference type="Proteomes" id="UP000253410">
    <property type="component" value="Unassembled WGS sequence"/>
</dbReference>
<dbReference type="InterPro" id="IPR002577">
    <property type="entry name" value="HTH_HxlR"/>
</dbReference>
<dbReference type="GO" id="GO:0003677">
    <property type="term" value="F:DNA binding"/>
    <property type="evidence" value="ECO:0007669"/>
    <property type="project" value="UniProtKB-KW"/>
</dbReference>
<name>A0A365XUW4_9BACT</name>
<evidence type="ECO:0000313" key="5">
    <source>
        <dbReference type="EMBL" id="RBL89811.1"/>
    </source>
</evidence>
<proteinExistence type="predicted"/>
<evidence type="ECO:0000256" key="1">
    <source>
        <dbReference type="ARBA" id="ARBA00023015"/>
    </source>
</evidence>
<dbReference type="AlphaFoldDB" id="A0A365XUW4"/>
<keyword evidence="3" id="KW-0804">Transcription</keyword>
<keyword evidence="6" id="KW-1185">Reference proteome</keyword>
<evidence type="ECO:0000256" key="2">
    <source>
        <dbReference type="ARBA" id="ARBA00023125"/>
    </source>
</evidence>
<dbReference type="OrthoDB" id="7678715at2"/>
<evidence type="ECO:0000256" key="3">
    <source>
        <dbReference type="ARBA" id="ARBA00023163"/>
    </source>
</evidence>
<feature type="domain" description="HTH hxlR-type" evidence="4">
    <location>
        <begin position="44"/>
        <end position="143"/>
    </location>
</feature>
<reference evidence="5 6" key="1">
    <citation type="submission" date="2018-05" db="EMBL/GenBank/DDBJ databases">
        <title>Chitinophaga sp. K3CV102501T nov., isolated from isolated from a monsoon evergreen broad-leaved forest soil.</title>
        <authorList>
            <person name="Lv Y."/>
        </authorList>
    </citation>
    <scope>NUCLEOTIDE SEQUENCE [LARGE SCALE GENOMIC DNA]</scope>
    <source>
        <strain evidence="5 6">GDMCC 1.1325</strain>
    </source>
</reference>
<gene>
    <name evidence="5" type="ORF">DF182_25330</name>
</gene>